<dbReference type="AlphaFoldDB" id="A0A8T0PLU2"/>
<feature type="non-terminal residue" evidence="3">
    <location>
        <position position="272"/>
    </location>
</feature>
<feature type="region of interest" description="Disordered" evidence="1">
    <location>
        <begin position="55"/>
        <end position="90"/>
    </location>
</feature>
<proteinExistence type="predicted"/>
<comment type="caution">
    <text evidence="3">The sequence shown here is derived from an EMBL/GenBank/DDBJ whole genome shotgun (WGS) entry which is preliminary data.</text>
</comment>
<feature type="compositionally biased region" description="Basic residues" evidence="1">
    <location>
        <begin position="235"/>
        <end position="246"/>
    </location>
</feature>
<feature type="region of interest" description="Disordered" evidence="1">
    <location>
        <begin position="224"/>
        <end position="246"/>
    </location>
</feature>
<feature type="compositionally biased region" description="Polar residues" evidence="1">
    <location>
        <begin position="71"/>
        <end position="89"/>
    </location>
</feature>
<feature type="domain" description="No apical meristem-associated C-terminal" evidence="2">
    <location>
        <begin position="175"/>
        <end position="270"/>
    </location>
</feature>
<evidence type="ECO:0000256" key="1">
    <source>
        <dbReference type="SAM" id="MobiDB-lite"/>
    </source>
</evidence>
<dbReference type="Pfam" id="PF14303">
    <property type="entry name" value="NAM-associated"/>
    <property type="match status" value="1"/>
</dbReference>
<dbReference type="EMBL" id="CM029051">
    <property type="protein sequence ID" value="KAG2561192.1"/>
    <property type="molecule type" value="Genomic_DNA"/>
</dbReference>
<evidence type="ECO:0000259" key="2">
    <source>
        <dbReference type="Pfam" id="PF14303"/>
    </source>
</evidence>
<accession>A0A8T0PLU2</accession>
<name>A0A8T0PLU2_PANVG</name>
<evidence type="ECO:0000313" key="3">
    <source>
        <dbReference type="EMBL" id="KAG2561192.1"/>
    </source>
</evidence>
<dbReference type="PANTHER" id="PTHR45125:SF3">
    <property type="entry name" value="NO-APICAL-MERISTEM-ASSOCIATED CARBOXY-TERMINAL DOMAIN PROTEIN"/>
    <property type="match status" value="1"/>
</dbReference>
<dbReference type="InterPro" id="IPR029466">
    <property type="entry name" value="NAM-associated_C"/>
</dbReference>
<reference evidence="3" key="1">
    <citation type="submission" date="2020-05" db="EMBL/GenBank/DDBJ databases">
        <title>WGS assembly of Panicum virgatum.</title>
        <authorList>
            <person name="Lovell J.T."/>
            <person name="Jenkins J."/>
            <person name="Shu S."/>
            <person name="Juenger T.E."/>
            <person name="Schmutz J."/>
        </authorList>
    </citation>
    <scope>NUCLEOTIDE SEQUENCE</scope>
    <source>
        <strain evidence="3">AP13</strain>
    </source>
</reference>
<gene>
    <name evidence="3" type="ORF">PVAP13_8KG357000</name>
</gene>
<protein>
    <recommendedName>
        <fullName evidence="2">No apical meristem-associated C-terminal domain-containing protein</fullName>
    </recommendedName>
</protein>
<sequence>MPEDLLNDEQFNEEDAYTGDILEGLWGTRAVACKSQNLGYYSNLMVNGVEQSQYLTSYSDPSPRSGLSPASDPTNQHGHASAKSSQGRSKNFRDEEDILLVSAWLNVGMDPIQGVDQTHGTLWTRIYDYFHANKTFESLRFFNEPIEARNHSGWTVDDKIANACTLFKSEHQKSRKFAYVHCWRILKDKPKWMERWKEIRKIMANYSPASVAAAVAPAAPLAAGADAEPLARPDGKKKKKQQLRRRSTIEAVDYLMAKKKEADLERDLKKKR</sequence>
<dbReference type="PANTHER" id="PTHR45125">
    <property type="entry name" value="F21J9.4-RELATED"/>
    <property type="match status" value="1"/>
</dbReference>
<dbReference type="Proteomes" id="UP000823388">
    <property type="component" value="Chromosome 8K"/>
</dbReference>
<keyword evidence="4" id="KW-1185">Reference proteome</keyword>
<organism evidence="3 4">
    <name type="scientific">Panicum virgatum</name>
    <name type="common">Blackwell switchgrass</name>
    <dbReference type="NCBI Taxonomy" id="38727"/>
    <lineage>
        <taxon>Eukaryota</taxon>
        <taxon>Viridiplantae</taxon>
        <taxon>Streptophyta</taxon>
        <taxon>Embryophyta</taxon>
        <taxon>Tracheophyta</taxon>
        <taxon>Spermatophyta</taxon>
        <taxon>Magnoliopsida</taxon>
        <taxon>Liliopsida</taxon>
        <taxon>Poales</taxon>
        <taxon>Poaceae</taxon>
        <taxon>PACMAD clade</taxon>
        <taxon>Panicoideae</taxon>
        <taxon>Panicodae</taxon>
        <taxon>Paniceae</taxon>
        <taxon>Panicinae</taxon>
        <taxon>Panicum</taxon>
        <taxon>Panicum sect. Hiantes</taxon>
    </lineage>
</organism>
<evidence type="ECO:0000313" key="4">
    <source>
        <dbReference type="Proteomes" id="UP000823388"/>
    </source>
</evidence>